<name>A0A194WBX4_CYTMA</name>
<evidence type="ECO:0000259" key="3">
    <source>
        <dbReference type="PROSITE" id="PS50181"/>
    </source>
</evidence>
<feature type="signal peptide" evidence="2">
    <location>
        <begin position="1"/>
        <end position="21"/>
    </location>
</feature>
<dbReference type="EMBL" id="CM003108">
    <property type="protein sequence ID" value="KUI73916.1"/>
    <property type="molecule type" value="Genomic_DNA"/>
</dbReference>
<protein>
    <recommendedName>
        <fullName evidence="3">F-box domain-containing protein</fullName>
    </recommendedName>
</protein>
<evidence type="ECO:0000256" key="2">
    <source>
        <dbReference type="SAM" id="SignalP"/>
    </source>
</evidence>
<organism evidence="4 5">
    <name type="scientific">Cytospora mali</name>
    <name type="common">Apple Valsa canker fungus</name>
    <name type="synonym">Valsa mali</name>
    <dbReference type="NCBI Taxonomy" id="578113"/>
    <lineage>
        <taxon>Eukaryota</taxon>
        <taxon>Fungi</taxon>
        <taxon>Dikarya</taxon>
        <taxon>Ascomycota</taxon>
        <taxon>Pezizomycotina</taxon>
        <taxon>Sordariomycetes</taxon>
        <taxon>Sordariomycetidae</taxon>
        <taxon>Diaporthales</taxon>
        <taxon>Cytosporaceae</taxon>
        <taxon>Cytospora</taxon>
    </lineage>
</organism>
<proteinExistence type="predicted"/>
<reference evidence="4" key="1">
    <citation type="submission" date="2014-12" db="EMBL/GenBank/DDBJ databases">
        <title>Genome Sequence of Valsa Canker Pathogens Uncovers a Specific Adaption of Colonization on Woody Bark.</title>
        <authorList>
            <person name="Yin Z."/>
            <person name="Liu H."/>
            <person name="Gao X."/>
            <person name="Li Z."/>
            <person name="Song N."/>
            <person name="Ke X."/>
            <person name="Dai Q."/>
            <person name="Wu Y."/>
            <person name="Sun Y."/>
            <person name="Xu J.-R."/>
            <person name="Kang Z.K."/>
            <person name="Wang L."/>
            <person name="Huang L."/>
        </authorList>
    </citation>
    <scope>NUCLEOTIDE SEQUENCE [LARGE SCALE GENOMIC DNA]</scope>
    <source>
        <strain evidence="4">03-8</strain>
    </source>
</reference>
<feature type="region of interest" description="Disordered" evidence="1">
    <location>
        <begin position="325"/>
        <end position="347"/>
    </location>
</feature>
<accession>A0A194WBX4</accession>
<keyword evidence="5" id="KW-1185">Reference proteome</keyword>
<keyword evidence="2" id="KW-0732">Signal</keyword>
<evidence type="ECO:0000256" key="1">
    <source>
        <dbReference type="SAM" id="MobiDB-lite"/>
    </source>
</evidence>
<dbReference type="PROSITE" id="PS50181">
    <property type="entry name" value="FBOX"/>
    <property type="match status" value="1"/>
</dbReference>
<dbReference type="AlphaFoldDB" id="A0A194WBX4"/>
<dbReference type="Proteomes" id="UP000078559">
    <property type="component" value="Chromosome 11"/>
</dbReference>
<evidence type="ECO:0000313" key="4">
    <source>
        <dbReference type="EMBL" id="KUI73916.1"/>
    </source>
</evidence>
<evidence type="ECO:0000313" key="5">
    <source>
        <dbReference type="Proteomes" id="UP000078559"/>
    </source>
</evidence>
<gene>
    <name evidence="4" type="ORF">VM1G_09607</name>
</gene>
<sequence>MQTSLTLMAMDLLSMPAELLAGISEGLDVTDYANLRLCCKHVETLTFPDFAERFFSRRKFFRGYLSLTTLASISESRFRSYMKTFLLSTVLFEPEPPIEAGNISKEGYLQAYTEQTSILASGWDRDVLIAAFRNLPNLEEIGVQDFDDREDWDEDAGEMVAENDGGYGLKTVLRKLGYGPEKPLGQSGGTYRWAAAVQTLLTAAAKANVRPTVLSIAGRKLDRGYAPANGIGVDDDAFNIPSFMRQMILPVVEGLEELDLDIHNRFLYQPPDICRTSHLREFLGLPKRLQRLRIHRLRGGRLILGQIDDPVDDLWNWLGSDHKGKDKAPAGQDGSGSSNASALTSPPPISLPYLQELDLGDEDIPMADLTRLVKKVSPTLRKLSLHDIILRDRSSPVYDTEYDEINAEVDLWASFCGKLAALPCEDLHEVSLRGFGGLGSWHLQQFGDASALPGSVHFKVLRMAGEESYTAQAEFHYRGPDVKSALRQLVDDLRAAVLDGRHVFDSKHVQRRNSF</sequence>
<dbReference type="InterPro" id="IPR001810">
    <property type="entry name" value="F-box_dom"/>
</dbReference>
<feature type="chain" id="PRO_5008267323" description="F-box domain-containing protein" evidence="2">
    <location>
        <begin position="22"/>
        <end position="515"/>
    </location>
</feature>
<dbReference type="OrthoDB" id="5279008at2759"/>
<feature type="domain" description="F-box" evidence="3">
    <location>
        <begin position="9"/>
        <end position="58"/>
    </location>
</feature>
<feature type="compositionally biased region" description="Polar residues" evidence="1">
    <location>
        <begin position="335"/>
        <end position="344"/>
    </location>
</feature>